<dbReference type="NCBIfam" id="NF002449">
    <property type="entry name" value="PRK01617.1"/>
    <property type="match status" value="1"/>
</dbReference>
<dbReference type="Proteomes" id="UP000316649">
    <property type="component" value="Unassembled WGS sequence"/>
</dbReference>
<comment type="caution">
    <text evidence="2">The sequence shown here is derived from an EMBL/GenBank/DDBJ whole genome shotgun (WGS) entry which is preliminary data.</text>
</comment>
<dbReference type="NCBIfam" id="NF002486">
    <property type="entry name" value="PRK01752.1"/>
    <property type="match status" value="1"/>
</dbReference>
<sequence length="162" mass="17886">MSSCLCGSNQPAASCCTPILLGEQKADTAERLMRARYSAFTLGNIDFLGQSLHPDHRNDHDVEATRRWAENSEWLGLQIVDTKKGGVDDSTGVVEFIATFKEKGVVRHHHERSNFSKAAGEWFFVDGDIVPPATIRNETPKIGRNDPCSCGSGKKYKKCCGR</sequence>
<dbReference type="RefSeq" id="WP_144359268.1">
    <property type="nucleotide sequence ID" value="NZ_VMNH01000013.1"/>
</dbReference>
<dbReference type="Gene3D" id="3.10.450.50">
    <property type="match status" value="1"/>
</dbReference>
<dbReference type="InterPro" id="IPR048469">
    <property type="entry name" value="YchJ-like_M"/>
</dbReference>
<gene>
    <name evidence="2" type="ORF">FHP88_11765</name>
</gene>
<proteinExistence type="predicted"/>
<evidence type="ECO:0000259" key="1">
    <source>
        <dbReference type="Pfam" id="PF17775"/>
    </source>
</evidence>
<dbReference type="EMBL" id="VMNH01000013">
    <property type="protein sequence ID" value="TVO73546.1"/>
    <property type="molecule type" value="Genomic_DNA"/>
</dbReference>
<protein>
    <submittedName>
        <fullName evidence="2">YchJ family protein</fullName>
    </submittedName>
</protein>
<dbReference type="Pfam" id="PF17775">
    <property type="entry name" value="YchJ_M-like"/>
    <property type="match status" value="1"/>
</dbReference>
<name>A0A557S817_9GAMM</name>
<dbReference type="InterPro" id="IPR004027">
    <property type="entry name" value="SEC_C_motif"/>
</dbReference>
<organism evidence="2 3">
    <name type="scientific">Sedimenticola selenatireducens</name>
    <dbReference type="NCBI Taxonomy" id="191960"/>
    <lineage>
        <taxon>Bacteria</taxon>
        <taxon>Pseudomonadati</taxon>
        <taxon>Pseudomonadota</taxon>
        <taxon>Gammaproteobacteria</taxon>
        <taxon>Chromatiales</taxon>
        <taxon>Sedimenticolaceae</taxon>
        <taxon>Sedimenticola</taxon>
    </lineage>
</organism>
<evidence type="ECO:0000313" key="2">
    <source>
        <dbReference type="EMBL" id="TVO73546.1"/>
    </source>
</evidence>
<evidence type="ECO:0000313" key="3">
    <source>
        <dbReference type="Proteomes" id="UP000316649"/>
    </source>
</evidence>
<dbReference type="Pfam" id="PF02810">
    <property type="entry name" value="SEC-C"/>
    <property type="match status" value="1"/>
</dbReference>
<reference evidence="2 3" key="1">
    <citation type="submission" date="2019-07" db="EMBL/GenBank/DDBJ databases">
        <title>The pathways for chlorine oxyanion respiration interact through the shared metabolite chlorate.</title>
        <authorList>
            <person name="Barnum T.P."/>
            <person name="Cheng Y."/>
            <person name="Hill K.A."/>
            <person name="Lucas L.N."/>
            <person name="Carlson H.K."/>
            <person name="Coates J.D."/>
        </authorList>
    </citation>
    <scope>NUCLEOTIDE SEQUENCE [LARGE SCALE GENOMIC DNA]</scope>
    <source>
        <strain evidence="2 3">BK-1</strain>
    </source>
</reference>
<dbReference type="PANTHER" id="PTHR33747">
    <property type="entry name" value="UPF0225 PROTEIN SCO1677"/>
    <property type="match status" value="1"/>
</dbReference>
<keyword evidence="3" id="KW-1185">Reference proteome</keyword>
<dbReference type="SUPFAM" id="SSF54427">
    <property type="entry name" value="NTF2-like"/>
    <property type="match status" value="1"/>
</dbReference>
<dbReference type="PANTHER" id="PTHR33747:SF1">
    <property type="entry name" value="ADENYLATE CYCLASE-ASSOCIATED CAP C-TERMINAL DOMAIN-CONTAINING PROTEIN"/>
    <property type="match status" value="1"/>
</dbReference>
<dbReference type="InterPro" id="IPR032710">
    <property type="entry name" value="NTF2-like_dom_sf"/>
</dbReference>
<dbReference type="OrthoDB" id="21421at2"/>
<accession>A0A557S817</accession>
<feature type="domain" description="YchJ-like middle NTF2-like" evidence="1">
    <location>
        <begin position="28"/>
        <end position="127"/>
    </location>
</feature>
<dbReference type="AlphaFoldDB" id="A0A557S817"/>
<dbReference type="SUPFAM" id="SSF103642">
    <property type="entry name" value="Sec-C motif"/>
    <property type="match status" value="1"/>
</dbReference>